<gene>
    <name evidence="2" type="ORF">NPIL_383071</name>
</gene>
<feature type="compositionally biased region" description="Polar residues" evidence="1">
    <location>
        <begin position="35"/>
        <end position="48"/>
    </location>
</feature>
<feature type="region of interest" description="Disordered" evidence="1">
    <location>
        <begin position="1"/>
        <end position="52"/>
    </location>
</feature>
<name>A0A8X6QBN9_NEPPI</name>
<comment type="caution">
    <text evidence="2">The sequence shown here is derived from an EMBL/GenBank/DDBJ whole genome shotgun (WGS) entry which is preliminary data.</text>
</comment>
<evidence type="ECO:0000256" key="1">
    <source>
        <dbReference type="SAM" id="MobiDB-lite"/>
    </source>
</evidence>
<organism evidence="2 3">
    <name type="scientific">Nephila pilipes</name>
    <name type="common">Giant wood spider</name>
    <name type="synonym">Nephila maculata</name>
    <dbReference type="NCBI Taxonomy" id="299642"/>
    <lineage>
        <taxon>Eukaryota</taxon>
        <taxon>Metazoa</taxon>
        <taxon>Ecdysozoa</taxon>
        <taxon>Arthropoda</taxon>
        <taxon>Chelicerata</taxon>
        <taxon>Arachnida</taxon>
        <taxon>Araneae</taxon>
        <taxon>Araneomorphae</taxon>
        <taxon>Entelegynae</taxon>
        <taxon>Araneoidea</taxon>
        <taxon>Nephilidae</taxon>
        <taxon>Nephila</taxon>
    </lineage>
</organism>
<dbReference type="OrthoDB" id="6413625at2759"/>
<dbReference type="AlphaFoldDB" id="A0A8X6QBN9"/>
<reference evidence="2" key="1">
    <citation type="submission" date="2020-08" db="EMBL/GenBank/DDBJ databases">
        <title>Multicomponent nature underlies the extraordinary mechanical properties of spider dragline silk.</title>
        <authorList>
            <person name="Kono N."/>
            <person name="Nakamura H."/>
            <person name="Mori M."/>
            <person name="Yoshida Y."/>
            <person name="Ohtoshi R."/>
            <person name="Malay A.D."/>
            <person name="Moran D.A.P."/>
            <person name="Tomita M."/>
            <person name="Numata K."/>
            <person name="Arakawa K."/>
        </authorList>
    </citation>
    <scope>NUCLEOTIDE SEQUENCE</scope>
</reference>
<evidence type="ECO:0000313" key="3">
    <source>
        <dbReference type="Proteomes" id="UP000887013"/>
    </source>
</evidence>
<keyword evidence="3" id="KW-1185">Reference proteome</keyword>
<protein>
    <submittedName>
        <fullName evidence="2">Uncharacterized protein</fullName>
    </submittedName>
</protein>
<accession>A0A8X6QBN9</accession>
<dbReference type="Proteomes" id="UP000887013">
    <property type="component" value="Unassembled WGS sequence"/>
</dbReference>
<proteinExistence type="predicted"/>
<evidence type="ECO:0000313" key="2">
    <source>
        <dbReference type="EMBL" id="GFU17696.1"/>
    </source>
</evidence>
<dbReference type="EMBL" id="BMAW01030690">
    <property type="protein sequence ID" value="GFU17696.1"/>
    <property type="molecule type" value="Genomic_DNA"/>
</dbReference>
<sequence length="80" mass="8700">MRTETERTARQGKRRRTTESISGCSRNGERADLSGCTTNGSRASSNDAASALAPPHWMPDLKLVVFLSCSCGSCVYFPEE</sequence>